<dbReference type="Proteomes" id="UP000286270">
    <property type="component" value="Unassembled WGS sequence"/>
</dbReference>
<dbReference type="Pfam" id="PF15869">
    <property type="entry name" value="TolB_like"/>
    <property type="match status" value="1"/>
</dbReference>
<organism evidence="1 2">
    <name type="scientific">Bacteroides fragilis</name>
    <dbReference type="NCBI Taxonomy" id="817"/>
    <lineage>
        <taxon>Bacteria</taxon>
        <taxon>Pseudomonadati</taxon>
        <taxon>Bacteroidota</taxon>
        <taxon>Bacteroidia</taxon>
        <taxon>Bacteroidales</taxon>
        <taxon>Bacteroidaceae</taxon>
        <taxon>Bacteroides</taxon>
    </lineage>
</organism>
<evidence type="ECO:0000313" key="2">
    <source>
        <dbReference type="Proteomes" id="UP000286270"/>
    </source>
</evidence>
<evidence type="ECO:0000313" key="1">
    <source>
        <dbReference type="EMBL" id="RGV51824.1"/>
    </source>
</evidence>
<dbReference type="RefSeq" id="WP_122142917.1">
    <property type="nucleotide sequence ID" value="NZ_JAFKPL010000002.1"/>
</dbReference>
<gene>
    <name evidence="1" type="ORF">DWW08_14425</name>
</gene>
<dbReference type="EMBL" id="QRZH01000012">
    <property type="protein sequence ID" value="RGV51824.1"/>
    <property type="molecule type" value="Genomic_DNA"/>
</dbReference>
<sequence length="336" mass="39475">MKNIYHMIVIFLLISCNRIPQKEINVVDIPIQQARFYINNIDSTKILNPGGIYCYKNHVILIERKNNPAFSFWTSDSLRYEFSEGFIGGGPNEFIRPRSNYFAVSDSSFFILDSNIEWEVQLEEQRIQVINKEPIIIPDAINQMVHLDNGKYIMAGNTDGNNNAEHFLYDIKTGEYTLFGEYPFTDLFDERKFFFNFKYTAGIAGKPYIWDFYENYNLLRKYSIEGILLQEVRLVGVAERHNDDSKSHELQNRPYWRIVQATSRYIYALFYTGETDKTIYTGGAIPELQVWDWDGNLTRRILFDKKYNQITVSETGILYAINTVDTFNNQIYSYEM</sequence>
<comment type="caution">
    <text evidence="1">The sequence shown here is derived from an EMBL/GenBank/DDBJ whole genome shotgun (WGS) entry which is preliminary data.</text>
</comment>
<protein>
    <recommendedName>
        <fullName evidence="3">TolB-like 6-blade propeller-like protein</fullName>
    </recommendedName>
</protein>
<name>A0A412Y357_BACFG</name>
<dbReference type="SUPFAM" id="SSF69322">
    <property type="entry name" value="Tricorn protease domain 2"/>
    <property type="match status" value="1"/>
</dbReference>
<dbReference type="AlphaFoldDB" id="A0A412Y357"/>
<dbReference type="PROSITE" id="PS51257">
    <property type="entry name" value="PROKAR_LIPOPROTEIN"/>
    <property type="match status" value="1"/>
</dbReference>
<reference evidence="1 2" key="1">
    <citation type="submission" date="2018-08" db="EMBL/GenBank/DDBJ databases">
        <title>A genome reference for cultivated species of the human gut microbiota.</title>
        <authorList>
            <person name="Zou Y."/>
            <person name="Xue W."/>
            <person name="Luo G."/>
        </authorList>
    </citation>
    <scope>NUCLEOTIDE SEQUENCE [LARGE SCALE GENOMIC DNA]</scope>
    <source>
        <strain evidence="1 2">AF14-26</strain>
    </source>
</reference>
<evidence type="ECO:0008006" key="3">
    <source>
        <dbReference type="Google" id="ProtNLM"/>
    </source>
</evidence>
<accession>A0A412Y357</accession>
<proteinExistence type="predicted"/>